<protein>
    <submittedName>
        <fullName evidence="10">Ger(X)C family spore germination C-terminal domain-containing protein</fullName>
    </submittedName>
</protein>
<keyword evidence="5" id="KW-0472">Membrane</keyword>
<gene>
    <name evidence="10" type="ORF">ACFQ2Z_17285</name>
</gene>
<dbReference type="InterPro" id="IPR046953">
    <property type="entry name" value="Spore_GerAC-like_C"/>
</dbReference>
<dbReference type="PANTHER" id="PTHR35789">
    <property type="entry name" value="SPORE GERMINATION PROTEIN B3"/>
    <property type="match status" value="1"/>
</dbReference>
<reference evidence="11" key="1">
    <citation type="journal article" date="2019" name="Int. J. Syst. Evol. Microbiol.">
        <title>The Global Catalogue of Microorganisms (GCM) 10K type strain sequencing project: providing services to taxonomists for standard genome sequencing and annotation.</title>
        <authorList>
            <consortium name="The Broad Institute Genomics Platform"/>
            <consortium name="The Broad Institute Genome Sequencing Center for Infectious Disease"/>
            <person name="Wu L."/>
            <person name="Ma J."/>
        </authorList>
    </citation>
    <scope>NUCLEOTIDE SEQUENCE [LARGE SCALE GENOMIC DNA]</scope>
    <source>
        <strain evidence="11">CCUG 48216</strain>
    </source>
</reference>
<dbReference type="PANTHER" id="PTHR35789:SF1">
    <property type="entry name" value="SPORE GERMINATION PROTEIN B3"/>
    <property type="match status" value="1"/>
</dbReference>
<evidence type="ECO:0000256" key="1">
    <source>
        <dbReference type="ARBA" id="ARBA00004635"/>
    </source>
</evidence>
<evidence type="ECO:0000256" key="2">
    <source>
        <dbReference type="ARBA" id="ARBA00007886"/>
    </source>
</evidence>
<dbReference type="InterPro" id="IPR057336">
    <property type="entry name" value="GerAC_N"/>
</dbReference>
<dbReference type="EMBL" id="JBHTKZ010000037">
    <property type="protein sequence ID" value="MFD1183095.1"/>
    <property type="molecule type" value="Genomic_DNA"/>
</dbReference>
<evidence type="ECO:0000256" key="7">
    <source>
        <dbReference type="ARBA" id="ARBA00023288"/>
    </source>
</evidence>
<comment type="similarity">
    <text evidence="2">Belongs to the GerABKC lipoprotein family.</text>
</comment>
<dbReference type="Pfam" id="PF25198">
    <property type="entry name" value="Spore_GerAC_N"/>
    <property type="match status" value="1"/>
</dbReference>
<dbReference type="Gene3D" id="3.30.300.210">
    <property type="entry name" value="Nutrient germinant receptor protein C, domain 3"/>
    <property type="match status" value="1"/>
</dbReference>
<evidence type="ECO:0000259" key="8">
    <source>
        <dbReference type="Pfam" id="PF05504"/>
    </source>
</evidence>
<dbReference type="RefSeq" id="WP_240270258.1">
    <property type="nucleotide sequence ID" value="NZ_JAKSXN010000041.1"/>
</dbReference>
<feature type="domain" description="Spore germination GerAC-like C-terminal" evidence="8">
    <location>
        <begin position="249"/>
        <end position="350"/>
    </location>
</feature>
<keyword evidence="7" id="KW-0449">Lipoprotein</keyword>
<keyword evidence="4" id="KW-0732">Signal</keyword>
<evidence type="ECO:0000256" key="6">
    <source>
        <dbReference type="ARBA" id="ARBA00023139"/>
    </source>
</evidence>
<dbReference type="InterPro" id="IPR008844">
    <property type="entry name" value="Spore_GerAC-like"/>
</dbReference>
<name>A0ABW3SHC9_9BACL</name>
<keyword evidence="6" id="KW-0564">Palmitate</keyword>
<evidence type="ECO:0000259" key="9">
    <source>
        <dbReference type="Pfam" id="PF25198"/>
    </source>
</evidence>
<dbReference type="InterPro" id="IPR038501">
    <property type="entry name" value="Spore_GerAC_C_sf"/>
</dbReference>
<feature type="domain" description="Spore germination protein N-terminal" evidence="9">
    <location>
        <begin position="19"/>
        <end position="194"/>
    </location>
</feature>
<evidence type="ECO:0000256" key="5">
    <source>
        <dbReference type="ARBA" id="ARBA00023136"/>
    </source>
</evidence>
<organism evidence="10 11">
    <name type="scientific">Paenibacillus timonensis</name>
    <dbReference type="NCBI Taxonomy" id="225915"/>
    <lineage>
        <taxon>Bacteria</taxon>
        <taxon>Bacillati</taxon>
        <taxon>Bacillota</taxon>
        <taxon>Bacilli</taxon>
        <taxon>Bacillales</taxon>
        <taxon>Paenibacillaceae</taxon>
        <taxon>Paenibacillus</taxon>
    </lineage>
</organism>
<dbReference type="Pfam" id="PF05504">
    <property type="entry name" value="Spore_GerAC"/>
    <property type="match status" value="1"/>
</dbReference>
<evidence type="ECO:0000313" key="11">
    <source>
        <dbReference type="Proteomes" id="UP001597211"/>
    </source>
</evidence>
<sequence>MRVAPAILAFILLLTGCWDMKEAQNINFITALGVDYAEGRYIIYAQLLDFAEIAKQEGKVETGAGKVWIGRGEGKTVDDALSSLYPASQQRTFWTHVRAIVFSKALLDAHLPDAANGLIQTRDLRYTPWVFGTDKPIPEVFSSVSILNESVLNSELLDPEEIFKQYSFVEPIRLIKLMDGVKEPAVTSLLPLISWTDKVWKKEGNPTPQVRFVGAYAIAQGSNRGLLDPTLLQGARYVAFNRMVKFPLPLTLEDGSPVTLSISHCDPDIHIDAGGDEHLKVRIHVRVKAYITEAGFASGVTAANIRALAEQRIQQAVKRSFTAAKAKKIDLYNLEEKLYRYEQARWKKLSSRGKPLISFMDLDQVTAEVTLVHSSSYKMRNR</sequence>
<evidence type="ECO:0000256" key="4">
    <source>
        <dbReference type="ARBA" id="ARBA00022729"/>
    </source>
</evidence>
<comment type="subcellular location">
    <subcellularLocation>
        <location evidence="1">Membrane</location>
        <topology evidence="1">Lipid-anchor</topology>
    </subcellularLocation>
</comment>
<proteinExistence type="inferred from homology"/>
<keyword evidence="3" id="KW-0309">Germination</keyword>
<comment type="caution">
    <text evidence="10">The sequence shown here is derived from an EMBL/GenBank/DDBJ whole genome shotgun (WGS) entry which is preliminary data.</text>
</comment>
<dbReference type="PROSITE" id="PS51257">
    <property type="entry name" value="PROKAR_LIPOPROTEIN"/>
    <property type="match status" value="1"/>
</dbReference>
<evidence type="ECO:0000256" key="3">
    <source>
        <dbReference type="ARBA" id="ARBA00022544"/>
    </source>
</evidence>
<dbReference type="Proteomes" id="UP001597211">
    <property type="component" value="Unassembled WGS sequence"/>
</dbReference>
<accession>A0ABW3SHC9</accession>
<evidence type="ECO:0000313" key="10">
    <source>
        <dbReference type="EMBL" id="MFD1183095.1"/>
    </source>
</evidence>
<keyword evidence="11" id="KW-1185">Reference proteome</keyword>